<dbReference type="GO" id="GO:0005739">
    <property type="term" value="C:mitochondrion"/>
    <property type="evidence" value="ECO:0007669"/>
    <property type="project" value="TreeGrafter"/>
</dbReference>
<dbReference type="OrthoDB" id="2129069at2759"/>
<dbReference type="EMBL" id="CM035442">
    <property type="protein sequence ID" value="KAH7280277.1"/>
    <property type="molecule type" value="Genomic_DNA"/>
</dbReference>
<sequence length="158" mass="17940">MILPFAKLGTLAIRTLSKPLASRLKAQAARHERFRNLIERFAQANHKFTVNIQRRIYGHATNVEIKPLDPEKAVQAAADLLGELVIFSVGVAAVLFEVQRSARSEARKEEARRQELEAIQERLQLLEDSFEKFVKGQASSSWLPFKHAQPQKPELSQK</sequence>
<name>A0A8T2Q897_CERRI</name>
<dbReference type="Proteomes" id="UP000825935">
    <property type="component" value="Chromosome 37"/>
</dbReference>
<evidence type="ECO:0000256" key="1">
    <source>
        <dbReference type="ARBA" id="ARBA00007584"/>
    </source>
</evidence>
<dbReference type="OMA" id="WAEFEGT"/>
<proteinExistence type="inferred from homology"/>
<dbReference type="PANTHER" id="PTHR12499:SF0">
    <property type="entry name" value="OPTIC ATROPHY 3 PROTEIN"/>
    <property type="match status" value="1"/>
</dbReference>
<evidence type="ECO:0000256" key="2">
    <source>
        <dbReference type="ARBA" id="ARBA00023054"/>
    </source>
</evidence>
<dbReference type="Pfam" id="PF07047">
    <property type="entry name" value="OPA3"/>
    <property type="match status" value="1"/>
</dbReference>
<protein>
    <recommendedName>
        <fullName evidence="6">OPA3-like protein</fullName>
    </recommendedName>
</protein>
<reference evidence="4" key="1">
    <citation type="submission" date="2021-08" db="EMBL/GenBank/DDBJ databases">
        <title>WGS assembly of Ceratopteris richardii.</title>
        <authorList>
            <person name="Marchant D.B."/>
            <person name="Chen G."/>
            <person name="Jenkins J."/>
            <person name="Shu S."/>
            <person name="Leebens-Mack J."/>
            <person name="Grimwood J."/>
            <person name="Schmutz J."/>
            <person name="Soltis P."/>
            <person name="Soltis D."/>
            <person name="Chen Z.-H."/>
        </authorList>
    </citation>
    <scope>NUCLEOTIDE SEQUENCE</scope>
    <source>
        <strain evidence="4">Whitten #5841</strain>
        <tissue evidence="4">Leaf</tissue>
    </source>
</reference>
<accession>A0A8T2Q897</accession>
<keyword evidence="5" id="KW-1185">Reference proteome</keyword>
<feature type="coiled-coil region" evidence="3">
    <location>
        <begin position="99"/>
        <end position="129"/>
    </location>
</feature>
<comment type="caution">
    <text evidence="4">The sequence shown here is derived from an EMBL/GenBank/DDBJ whole genome shotgun (WGS) entry which is preliminary data.</text>
</comment>
<dbReference type="PANTHER" id="PTHR12499">
    <property type="entry name" value="OPTIC ATROPHY 3 PROTEIN OPA3"/>
    <property type="match status" value="1"/>
</dbReference>
<comment type="similarity">
    <text evidence="1">Belongs to the OPA3 family.</text>
</comment>
<organism evidence="4 5">
    <name type="scientific">Ceratopteris richardii</name>
    <name type="common">Triangle waterfern</name>
    <dbReference type="NCBI Taxonomy" id="49495"/>
    <lineage>
        <taxon>Eukaryota</taxon>
        <taxon>Viridiplantae</taxon>
        <taxon>Streptophyta</taxon>
        <taxon>Embryophyta</taxon>
        <taxon>Tracheophyta</taxon>
        <taxon>Polypodiopsida</taxon>
        <taxon>Polypodiidae</taxon>
        <taxon>Polypodiales</taxon>
        <taxon>Pteridineae</taxon>
        <taxon>Pteridaceae</taxon>
        <taxon>Parkerioideae</taxon>
        <taxon>Ceratopteris</taxon>
    </lineage>
</organism>
<dbReference type="GO" id="GO:0019216">
    <property type="term" value="P:regulation of lipid metabolic process"/>
    <property type="evidence" value="ECO:0007669"/>
    <property type="project" value="TreeGrafter"/>
</dbReference>
<gene>
    <name evidence="4" type="ORF">KP509_37G059100</name>
</gene>
<evidence type="ECO:0000313" key="4">
    <source>
        <dbReference type="EMBL" id="KAH7280277.1"/>
    </source>
</evidence>
<evidence type="ECO:0000313" key="5">
    <source>
        <dbReference type="Proteomes" id="UP000825935"/>
    </source>
</evidence>
<keyword evidence="2 3" id="KW-0175">Coiled coil</keyword>
<evidence type="ECO:0000256" key="3">
    <source>
        <dbReference type="SAM" id="Coils"/>
    </source>
</evidence>
<dbReference type="InterPro" id="IPR010754">
    <property type="entry name" value="OPA3-like"/>
</dbReference>
<dbReference type="AlphaFoldDB" id="A0A8T2Q897"/>
<evidence type="ECO:0008006" key="6">
    <source>
        <dbReference type="Google" id="ProtNLM"/>
    </source>
</evidence>